<dbReference type="InterPro" id="IPR005625">
    <property type="entry name" value="PepSY-ass_TM"/>
</dbReference>
<dbReference type="Pfam" id="PF03929">
    <property type="entry name" value="PepSY_TM"/>
    <property type="match status" value="1"/>
</dbReference>
<dbReference type="KEGG" id="ccos:Pan44_04370"/>
<dbReference type="AlphaFoldDB" id="A0A517S8H0"/>
<feature type="transmembrane region" description="Helical" evidence="2">
    <location>
        <begin position="62"/>
        <end position="86"/>
    </location>
</feature>
<keyword evidence="2" id="KW-0812">Transmembrane</keyword>
<dbReference type="PANTHER" id="PTHR34219">
    <property type="entry name" value="IRON-REGULATED INNER MEMBRANE PROTEIN-RELATED"/>
    <property type="match status" value="1"/>
</dbReference>
<proteinExistence type="predicted"/>
<evidence type="ECO:0000256" key="2">
    <source>
        <dbReference type="SAM" id="Phobius"/>
    </source>
</evidence>
<keyword evidence="2" id="KW-1133">Transmembrane helix</keyword>
<feature type="region of interest" description="Disordered" evidence="1">
    <location>
        <begin position="297"/>
        <end position="361"/>
    </location>
</feature>
<feature type="transmembrane region" description="Helical" evidence="2">
    <location>
        <begin position="257"/>
        <end position="279"/>
    </location>
</feature>
<feature type="compositionally biased region" description="Low complexity" evidence="1">
    <location>
        <begin position="315"/>
        <end position="325"/>
    </location>
</feature>
<accession>A0A517S8H0</accession>
<evidence type="ECO:0000313" key="3">
    <source>
        <dbReference type="EMBL" id="QDT52426.1"/>
    </source>
</evidence>
<feature type="transmembrane region" description="Helical" evidence="2">
    <location>
        <begin position="466"/>
        <end position="487"/>
    </location>
</feature>
<dbReference type="Proteomes" id="UP000315700">
    <property type="component" value="Chromosome"/>
</dbReference>
<gene>
    <name evidence="3" type="ORF">Pan44_04370</name>
</gene>
<evidence type="ECO:0000256" key="1">
    <source>
        <dbReference type="SAM" id="MobiDB-lite"/>
    </source>
</evidence>
<dbReference type="OrthoDB" id="111691at2"/>
<evidence type="ECO:0000313" key="4">
    <source>
        <dbReference type="Proteomes" id="UP000315700"/>
    </source>
</evidence>
<protein>
    <submittedName>
        <fullName evidence="3">PepSY-associated TM helix</fullName>
    </submittedName>
</protein>
<organism evidence="3 4">
    <name type="scientific">Caulifigura coniformis</name>
    <dbReference type="NCBI Taxonomy" id="2527983"/>
    <lineage>
        <taxon>Bacteria</taxon>
        <taxon>Pseudomonadati</taxon>
        <taxon>Planctomycetota</taxon>
        <taxon>Planctomycetia</taxon>
        <taxon>Planctomycetales</taxon>
        <taxon>Planctomycetaceae</taxon>
        <taxon>Caulifigura</taxon>
    </lineage>
</organism>
<reference evidence="3 4" key="1">
    <citation type="submission" date="2019-02" db="EMBL/GenBank/DDBJ databases">
        <title>Deep-cultivation of Planctomycetes and their phenomic and genomic characterization uncovers novel biology.</title>
        <authorList>
            <person name="Wiegand S."/>
            <person name="Jogler M."/>
            <person name="Boedeker C."/>
            <person name="Pinto D."/>
            <person name="Vollmers J."/>
            <person name="Rivas-Marin E."/>
            <person name="Kohn T."/>
            <person name="Peeters S.H."/>
            <person name="Heuer A."/>
            <person name="Rast P."/>
            <person name="Oberbeckmann S."/>
            <person name="Bunk B."/>
            <person name="Jeske O."/>
            <person name="Meyerdierks A."/>
            <person name="Storesund J.E."/>
            <person name="Kallscheuer N."/>
            <person name="Luecker S."/>
            <person name="Lage O.M."/>
            <person name="Pohl T."/>
            <person name="Merkel B.J."/>
            <person name="Hornburger P."/>
            <person name="Mueller R.-W."/>
            <person name="Bruemmer F."/>
            <person name="Labrenz M."/>
            <person name="Spormann A.M."/>
            <person name="Op den Camp H."/>
            <person name="Overmann J."/>
            <person name="Amann R."/>
            <person name="Jetten M.S.M."/>
            <person name="Mascher T."/>
            <person name="Medema M.H."/>
            <person name="Devos D.P."/>
            <person name="Kaster A.-K."/>
            <person name="Ovreas L."/>
            <person name="Rohde M."/>
            <person name="Galperin M.Y."/>
            <person name="Jogler C."/>
        </authorList>
    </citation>
    <scope>NUCLEOTIDE SEQUENCE [LARGE SCALE GENOMIC DNA]</scope>
    <source>
        <strain evidence="3 4">Pan44</strain>
    </source>
</reference>
<feature type="compositionally biased region" description="Basic and acidic residues" evidence="1">
    <location>
        <begin position="326"/>
        <end position="338"/>
    </location>
</feature>
<feature type="transmembrane region" description="Helical" evidence="2">
    <location>
        <begin position="211"/>
        <end position="232"/>
    </location>
</feature>
<keyword evidence="2" id="KW-0472">Membrane</keyword>
<dbReference type="RefSeq" id="WP_145026763.1">
    <property type="nucleotide sequence ID" value="NZ_CP036271.1"/>
</dbReference>
<keyword evidence="4" id="KW-1185">Reference proteome</keyword>
<name>A0A517S8H0_9PLAN</name>
<dbReference type="PANTHER" id="PTHR34219:SF1">
    <property type="entry name" value="PEPSY DOMAIN-CONTAINING PROTEIN"/>
    <property type="match status" value="1"/>
</dbReference>
<sequence>MSERNSTLLEETTTVSTLAVEDSDPDLATVTQPQVIARVDAPAPAPTKKPEGGTLFRVVWRWHFYAGVFVAPWLLTLAITGGLYIFKSEVEFLCRSHLLQVSPGGQSRTSYASQLDAVKAAFPEHRVTSATIRPGDTHSTQFALRKIEPPTQGDPAQARRDFFRNNITAYVNPYNNEVLGTLGRENDSLGPFFRTVLSIHRNLFVGTTGRVITELATSWTIILIVTGMYLWWPKNWTKSAGVWWPRTKKRYTLLRDLHAIFGMYLTPIALTIAVTGMFYSFAVGKVIHDAAHYVMEDPEEPSPAERSTRGSEQNRSAASASQAVARRGEGSPRAEGARSAEQGRAAGERGRGGFNGPPREAELPIKLSLDEMVDIGRREYPDRIITANLGGGFRRGGGDRNPKAIDIGAGNDFNATYGQMVNTTLSVDRDNGTILKKQHLSEGGHFWHGWTYPLHVGSIYGVSTKIVWMIACVMLAAMPITGLWMWWERRPKGKSGLPRRQAVRLPKWLIGLMAGFCVLLPIAGASVLLVMLGEGLVRLYRRLRRPPASAGL</sequence>
<feature type="transmembrane region" description="Helical" evidence="2">
    <location>
        <begin position="507"/>
        <end position="532"/>
    </location>
</feature>
<dbReference type="InParanoid" id="A0A517S8H0"/>
<dbReference type="EMBL" id="CP036271">
    <property type="protein sequence ID" value="QDT52426.1"/>
    <property type="molecule type" value="Genomic_DNA"/>
</dbReference>